<dbReference type="AlphaFoldDB" id="A0AAE1NCU7"/>
<gene>
    <name evidence="2" type="ORF">Pmani_039251</name>
</gene>
<sequence length="119" mass="12103">MDGTYMWATGGQPGASLSTGRPATPPSPAPPPSLPPQHSFPDRRHTVQNTTVTVLVGGTGCGYSKEGPVVAAPSPSAKHTAGATPQFCTLVTSKFCTTMGIPWAGWKVRQGGEGLAGGK</sequence>
<organism evidence="2 3">
    <name type="scientific">Petrolisthes manimaculis</name>
    <dbReference type="NCBI Taxonomy" id="1843537"/>
    <lineage>
        <taxon>Eukaryota</taxon>
        <taxon>Metazoa</taxon>
        <taxon>Ecdysozoa</taxon>
        <taxon>Arthropoda</taxon>
        <taxon>Crustacea</taxon>
        <taxon>Multicrustacea</taxon>
        <taxon>Malacostraca</taxon>
        <taxon>Eumalacostraca</taxon>
        <taxon>Eucarida</taxon>
        <taxon>Decapoda</taxon>
        <taxon>Pleocyemata</taxon>
        <taxon>Anomura</taxon>
        <taxon>Galatheoidea</taxon>
        <taxon>Porcellanidae</taxon>
        <taxon>Petrolisthes</taxon>
    </lineage>
</organism>
<name>A0AAE1NCU7_9EUCA</name>
<comment type="caution">
    <text evidence="2">The sequence shown here is derived from an EMBL/GenBank/DDBJ whole genome shotgun (WGS) entry which is preliminary data.</text>
</comment>
<keyword evidence="3" id="KW-1185">Reference proteome</keyword>
<dbReference type="Proteomes" id="UP001292094">
    <property type="component" value="Unassembled WGS sequence"/>
</dbReference>
<feature type="region of interest" description="Disordered" evidence="1">
    <location>
        <begin position="1"/>
        <end position="45"/>
    </location>
</feature>
<evidence type="ECO:0000313" key="3">
    <source>
        <dbReference type="Proteomes" id="UP001292094"/>
    </source>
</evidence>
<feature type="compositionally biased region" description="Pro residues" evidence="1">
    <location>
        <begin position="23"/>
        <end position="35"/>
    </location>
</feature>
<reference evidence="2" key="1">
    <citation type="submission" date="2023-11" db="EMBL/GenBank/DDBJ databases">
        <title>Genome assemblies of two species of porcelain crab, Petrolisthes cinctipes and Petrolisthes manimaculis (Anomura: Porcellanidae).</title>
        <authorList>
            <person name="Angst P."/>
        </authorList>
    </citation>
    <scope>NUCLEOTIDE SEQUENCE</scope>
    <source>
        <strain evidence="2">PB745_02</strain>
        <tissue evidence="2">Gill</tissue>
    </source>
</reference>
<evidence type="ECO:0000256" key="1">
    <source>
        <dbReference type="SAM" id="MobiDB-lite"/>
    </source>
</evidence>
<evidence type="ECO:0000313" key="2">
    <source>
        <dbReference type="EMBL" id="KAK4287679.1"/>
    </source>
</evidence>
<protein>
    <submittedName>
        <fullName evidence="2">Uncharacterized protein</fullName>
    </submittedName>
</protein>
<accession>A0AAE1NCU7</accession>
<dbReference type="EMBL" id="JAWZYT010006706">
    <property type="protein sequence ID" value="KAK4287679.1"/>
    <property type="molecule type" value="Genomic_DNA"/>
</dbReference>
<proteinExistence type="predicted"/>